<accession>A0A1I2LD69</accession>
<keyword evidence="2" id="KW-1185">Reference proteome</keyword>
<reference evidence="2" key="1">
    <citation type="submission" date="2016-10" db="EMBL/GenBank/DDBJ databases">
        <authorList>
            <person name="Varghese N."/>
            <person name="Submissions S."/>
        </authorList>
    </citation>
    <scope>NUCLEOTIDE SEQUENCE [LARGE SCALE GENOMIC DNA]</scope>
    <source>
        <strain evidence="2">FP5</strain>
    </source>
</reference>
<sequence length="82" mass="9004">MEIQFDCINVNQITMSSGIFVGPNSQNNWSTHQKENSALGTIVGNGNIVHQNVNVIHDEDMVDMPIKEETIKKSNGKGYGDA</sequence>
<protein>
    <recommendedName>
        <fullName evidence="3">Spore germination protein gerPA/gerPF</fullName>
    </recommendedName>
</protein>
<name>A0A1I2LD69_9BACI</name>
<evidence type="ECO:0000313" key="2">
    <source>
        <dbReference type="Proteomes" id="UP000198897"/>
    </source>
</evidence>
<organism evidence="1 2">
    <name type="scientific">Halobacillus alkaliphilus</name>
    <dbReference type="NCBI Taxonomy" id="396056"/>
    <lineage>
        <taxon>Bacteria</taxon>
        <taxon>Bacillati</taxon>
        <taxon>Bacillota</taxon>
        <taxon>Bacilli</taxon>
        <taxon>Bacillales</taxon>
        <taxon>Bacillaceae</taxon>
        <taxon>Halobacillus</taxon>
    </lineage>
</organism>
<dbReference type="OrthoDB" id="2928548at2"/>
<dbReference type="RefSeq" id="WP_089751350.1">
    <property type="nucleotide sequence ID" value="NZ_FOOG01000008.1"/>
</dbReference>
<dbReference type="AlphaFoldDB" id="A0A1I2LD69"/>
<gene>
    <name evidence="1" type="ORF">SAMN05216353_108110</name>
</gene>
<dbReference type="EMBL" id="FOOG01000008">
    <property type="protein sequence ID" value="SFF76963.1"/>
    <property type="molecule type" value="Genomic_DNA"/>
</dbReference>
<evidence type="ECO:0008006" key="3">
    <source>
        <dbReference type="Google" id="ProtNLM"/>
    </source>
</evidence>
<evidence type="ECO:0000313" key="1">
    <source>
        <dbReference type="EMBL" id="SFF76963.1"/>
    </source>
</evidence>
<proteinExistence type="predicted"/>
<dbReference type="Proteomes" id="UP000198897">
    <property type="component" value="Unassembled WGS sequence"/>
</dbReference>